<sequence length="101" mass="11124">MNGLSHKFSKVIMPGQVGKTASKWIVHEGTVAMDGLMLTEIHAVCYRTKSTPRELISEVRADNQDSALAPSLAEYSAVLGHIAIRKFLREVIFSSFNCMAN</sequence>
<evidence type="ECO:0000313" key="1">
    <source>
        <dbReference type="EMBL" id="KAJ6718106.1"/>
    </source>
</evidence>
<name>A0A9Q0Z1Q7_SALPP</name>
<accession>A0A9Q0Z1Q7</accession>
<gene>
    <name evidence="1" type="ORF">OIU79_006101</name>
</gene>
<dbReference type="AlphaFoldDB" id="A0A9Q0Z1Q7"/>
<comment type="caution">
    <text evidence="1">The sequence shown here is derived from an EMBL/GenBank/DDBJ whole genome shotgun (WGS) entry which is preliminary data.</text>
</comment>
<keyword evidence="2" id="KW-1185">Reference proteome</keyword>
<evidence type="ECO:0000313" key="2">
    <source>
        <dbReference type="Proteomes" id="UP001151532"/>
    </source>
</evidence>
<dbReference type="EMBL" id="JAPFFK010000014">
    <property type="protein sequence ID" value="KAJ6718106.1"/>
    <property type="molecule type" value="Genomic_DNA"/>
</dbReference>
<dbReference type="OrthoDB" id="284473at2759"/>
<organism evidence="1 2">
    <name type="scientific">Salix purpurea</name>
    <name type="common">Purple osier willow</name>
    <dbReference type="NCBI Taxonomy" id="77065"/>
    <lineage>
        <taxon>Eukaryota</taxon>
        <taxon>Viridiplantae</taxon>
        <taxon>Streptophyta</taxon>
        <taxon>Embryophyta</taxon>
        <taxon>Tracheophyta</taxon>
        <taxon>Spermatophyta</taxon>
        <taxon>Magnoliopsida</taxon>
        <taxon>eudicotyledons</taxon>
        <taxon>Gunneridae</taxon>
        <taxon>Pentapetalae</taxon>
        <taxon>rosids</taxon>
        <taxon>fabids</taxon>
        <taxon>Malpighiales</taxon>
        <taxon>Salicaceae</taxon>
        <taxon>Saliceae</taxon>
        <taxon>Salix</taxon>
    </lineage>
</organism>
<reference evidence="1" key="1">
    <citation type="submission" date="2022-11" db="EMBL/GenBank/DDBJ databases">
        <authorList>
            <person name="Hyden B.L."/>
            <person name="Feng K."/>
            <person name="Yates T."/>
            <person name="Jawdy S."/>
            <person name="Smart L.B."/>
            <person name="Muchero W."/>
        </authorList>
    </citation>
    <scope>NUCLEOTIDE SEQUENCE</scope>
    <source>
        <tissue evidence="1">Shoot tip</tissue>
    </source>
</reference>
<dbReference type="Proteomes" id="UP001151532">
    <property type="component" value="Chromosome 10"/>
</dbReference>
<reference evidence="1" key="2">
    <citation type="journal article" date="2023" name="Int. J. Mol. Sci.">
        <title>De Novo Assembly and Annotation of 11 Diverse Shrub Willow (Salix) Genomes Reveals Novel Gene Organization in Sex-Linked Regions.</title>
        <authorList>
            <person name="Hyden B."/>
            <person name="Feng K."/>
            <person name="Yates T.B."/>
            <person name="Jawdy S."/>
            <person name="Cereghino C."/>
            <person name="Smart L.B."/>
            <person name="Muchero W."/>
        </authorList>
    </citation>
    <scope>NUCLEOTIDE SEQUENCE</scope>
    <source>
        <tissue evidence="1">Shoot tip</tissue>
    </source>
</reference>
<proteinExistence type="predicted"/>
<protein>
    <submittedName>
        <fullName evidence="1">ENDO BETA N-ACETYLGLUCOSAMINIDASE</fullName>
    </submittedName>
</protein>